<keyword evidence="2" id="KW-1185">Reference proteome</keyword>
<sequence>MLEIHTLGASDRVDEMHCKEDIATIHSIHSHESAEYGVYGTDSYTGKEINIQTWIFEIKYGTRTYVHRKSHGLTRHHATEGN</sequence>
<evidence type="ECO:0000313" key="2">
    <source>
        <dbReference type="Proteomes" id="UP000037696"/>
    </source>
</evidence>
<dbReference type="AlphaFoldDB" id="A0A0M9WHU5"/>
<protein>
    <submittedName>
        <fullName evidence="1">Uncharacterized protein</fullName>
    </submittedName>
</protein>
<organism evidence="1 2">
    <name type="scientific">Penicillium nordicum</name>
    <dbReference type="NCBI Taxonomy" id="229535"/>
    <lineage>
        <taxon>Eukaryota</taxon>
        <taxon>Fungi</taxon>
        <taxon>Dikarya</taxon>
        <taxon>Ascomycota</taxon>
        <taxon>Pezizomycotina</taxon>
        <taxon>Eurotiomycetes</taxon>
        <taxon>Eurotiomycetidae</taxon>
        <taxon>Eurotiales</taxon>
        <taxon>Aspergillaceae</taxon>
        <taxon>Penicillium</taxon>
    </lineage>
</organism>
<accession>A0A0M9WHU5</accession>
<gene>
    <name evidence="1" type="ORF">ACN38_g3674</name>
</gene>
<name>A0A0M9WHU5_9EURO</name>
<proteinExistence type="predicted"/>
<comment type="caution">
    <text evidence="1">The sequence shown here is derived from an EMBL/GenBank/DDBJ whole genome shotgun (WGS) entry which is preliminary data.</text>
</comment>
<dbReference type="EMBL" id="LHQQ01000044">
    <property type="protein sequence ID" value="KOS45383.1"/>
    <property type="molecule type" value="Genomic_DNA"/>
</dbReference>
<evidence type="ECO:0000313" key="1">
    <source>
        <dbReference type="EMBL" id="KOS45383.1"/>
    </source>
</evidence>
<reference evidence="1 2" key="1">
    <citation type="submission" date="2015-08" db="EMBL/GenBank/DDBJ databases">
        <title>Genome sequencing of Penicillium nordicum.</title>
        <authorList>
            <person name="Nguyen H.D."/>
            <person name="Seifert K.A."/>
        </authorList>
    </citation>
    <scope>NUCLEOTIDE SEQUENCE [LARGE SCALE GENOMIC DNA]</scope>
    <source>
        <strain evidence="1 2">DAOMC 185683</strain>
    </source>
</reference>
<dbReference type="Proteomes" id="UP000037696">
    <property type="component" value="Unassembled WGS sequence"/>
</dbReference>